<dbReference type="GO" id="GO:0005524">
    <property type="term" value="F:ATP binding"/>
    <property type="evidence" value="ECO:0007669"/>
    <property type="project" value="UniProtKB-KW"/>
</dbReference>
<dbReference type="Proteomes" id="UP000325672">
    <property type="component" value="Unassembled WGS sequence"/>
</dbReference>
<dbReference type="GO" id="GO:0004672">
    <property type="term" value="F:protein kinase activity"/>
    <property type="evidence" value="ECO:0007669"/>
    <property type="project" value="InterPro"/>
</dbReference>
<dbReference type="RefSeq" id="XP_031906790.1">
    <property type="nucleotide sequence ID" value="XM_032061229.1"/>
</dbReference>
<feature type="region of interest" description="Disordered" evidence="4">
    <location>
        <begin position="27"/>
        <end position="58"/>
    </location>
</feature>
<dbReference type="GeneID" id="43645439"/>
<dbReference type="PANTHER" id="PTHR45832:SF22">
    <property type="entry name" value="SERINE_THREONINE-PROTEIN KINASE SAMKA-RELATED"/>
    <property type="match status" value="1"/>
</dbReference>
<keyword evidence="7" id="KW-1185">Reference proteome</keyword>
<keyword evidence="3" id="KW-0067">ATP-binding</keyword>
<reference evidence="6 7" key="1">
    <citation type="submission" date="2019-04" db="EMBL/GenBank/DDBJ databases">
        <title>Friends and foes A comparative genomics study of 23 Aspergillus species from section Flavi.</title>
        <authorList>
            <consortium name="DOE Joint Genome Institute"/>
            <person name="Kjaerbolling I."/>
            <person name="Vesth T."/>
            <person name="Frisvad J.C."/>
            <person name="Nybo J.L."/>
            <person name="Theobald S."/>
            <person name="Kildgaard S."/>
            <person name="Isbrandt T."/>
            <person name="Kuo A."/>
            <person name="Sato A."/>
            <person name="Lyhne E.K."/>
            <person name="Kogle M.E."/>
            <person name="Wiebenga A."/>
            <person name="Kun R.S."/>
            <person name="Lubbers R.J."/>
            <person name="Makela M.R."/>
            <person name="Barry K."/>
            <person name="Chovatia M."/>
            <person name="Clum A."/>
            <person name="Daum C."/>
            <person name="Haridas S."/>
            <person name="He G."/>
            <person name="LaButti K."/>
            <person name="Lipzen A."/>
            <person name="Mondo S."/>
            <person name="Riley R."/>
            <person name="Salamov A."/>
            <person name="Simmons B.A."/>
            <person name="Magnuson J.K."/>
            <person name="Henrissat B."/>
            <person name="Mortensen U.H."/>
            <person name="Larsen T.O."/>
            <person name="Devries R.P."/>
            <person name="Grigoriev I.V."/>
            <person name="Machida M."/>
            <person name="Baker S.E."/>
            <person name="Andersen M.R."/>
        </authorList>
    </citation>
    <scope>NUCLEOTIDE SEQUENCE [LARGE SCALE GENOMIC DNA]</scope>
    <source>
        <strain evidence="6 7">CBS 117625</strain>
    </source>
</reference>
<feature type="domain" description="Protein kinase" evidence="5">
    <location>
        <begin position="43"/>
        <end position="351"/>
    </location>
</feature>
<comment type="similarity">
    <text evidence="1">Belongs to the protein kinase superfamily. STE Ser/Thr protein kinase family. STE20 subfamily.</text>
</comment>
<dbReference type="Gene3D" id="1.10.510.10">
    <property type="entry name" value="Transferase(Phosphotransferase) domain 1"/>
    <property type="match status" value="1"/>
</dbReference>
<dbReference type="InterPro" id="IPR051931">
    <property type="entry name" value="PAK3-like"/>
</dbReference>
<proteinExistence type="inferred from homology"/>
<dbReference type="PANTHER" id="PTHR45832">
    <property type="entry name" value="SERINE/THREONINE-PROTEIN KINASE SAMKA-RELATED-RELATED"/>
    <property type="match status" value="1"/>
</dbReference>
<dbReference type="EMBL" id="ML743705">
    <property type="protein sequence ID" value="KAE8130727.1"/>
    <property type="molecule type" value="Genomic_DNA"/>
</dbReference>
<accession>A0A5N6S9S1</accession>
<dbReference type="PROSITE" id="PS50011">
    <property type="entry name" value="PROTEIN_KINASE_DOM"/>
    <property type="match status" value="1"/>
</dbReference>
<dbReference type="OrthoDB" id="4062651at2759"/>
<evidence type="ECO:0000259" key="5">
    <source>
        <dbReference type="PROSITE" id="PS50011"/>
    </source>
</evidence>
<protein>
    <recommendedName>
        <fullName evidence="5">Protein kinase domain-containing protein</fullName>
    </recommendedName>
</protein>
<evidence type="ECO:0000256" key="4">
    <source>
        <dbReference type="SAM" id="MobiDB-lite"/>
    </source>
</evidence>
<dbReference type="InterPro" id="IPR011009">
    <property type="entry name" value="Kinase-like_dom_sf"/>
</dbReference>
<gene>
    <name evidence="6" type="ORF">BDV38DRAFT_289373</name>
</gene>
<dbReference type="AlphaFoldDB" id="A0A5N6S9S1"/>
<evidence type="ECO:0000313" key="6">
    <source>
        <dbReference type="EMBL" id="KAE8130727.1"/>
    </source>
</evidence>
<sequence length="351" mass="39590">MFSLVEVFLPFLSIMEKSKRNTCLPAHLWNSNNRPDVKPSGVDSLDKPSGEDANQNSHSARIHVPLHVLPTTNATDLQEHYNGPVSPQQTGCKFIQDGKPSRKYLISWKIDQAGPGWIGLENSPGYPAEVLIKLNTMGKKHYGQSNLRAATHPNIVDLLEAFYHGNTLFLAYRYHGLAVTLSLVRSSPHVYLSDVDFATICRSVLRGLQYVHDTLRISHGAISSKSVLLFHDGEVRITNIGCSMLEGVTLRERETDRDSVATLLVNLCDPRTILEEGERYLQDPANISAYGKDFIRELKTAPYSILFQHEFLQQAPPGDRSWNLKPHYLDAIRYGRVLPDRINKDEMNLFE</sequence>
<evidence type="ECO:0000256" key="3">
    <source>
        <dbReference type="ARBA" id="ARBA00022840"/>
    </source>
</evidence>
<dbReference type="SUPFAM" id="SSF56112">
    <property type="entry name" value="Protein kinase-like (PK-like)"/>
    <property type="match status" value="1"/>
</dbReference>
<evidence type="ECO:0000313" key="7">
    <source>
        <dbReference type="Proteomes" id="UP000325672"/>
    </source>
</evidence>
<evidence type="ECO:0000256" key="1">
    <source>
        <dbReference type="ARBA" id="ARBA00008874"/>
    </source>
</evidence>
<keyword evidence="2" id="KW-0547">Nucleotide-binding</keyword>
<organism evidence="6 7">
    <name type="scientific">Aspergillus pseudotamarii</name>
    <dbReference type="NCBI Taxonomy" id="132259"/>
    <lineage>
        <taxon>Eukaryota</taxon>
        <taxon>Fungi</taxon>
        <taxon>Dikarya</taxon>
        <taxon>Ascomycota</taxon>
        <taxon>Pezizomycotina</taxon>
        <taxon>Eurotiomycetes</taxon>
        <taxon>Eurotiomycetidae</taxon>
        <taxon>Eurotiales</taxon>
        <taxon>Aspergillaceae</taxon>
        <taxon>Aspergillus</taxon>
        <taxon>Aspergillus subgen. Circumdati</taxon>
    </lineage>
</organism>
<dbReference type="InterPro" id="IPR000719">
    <property type="entry name" value="Prot_kinase_dom"/>
</dbReference>
<name>A0A5N6S9S1_ASPPS</name>
<evidence type="ECO:0000256" key="2">
    <source>
        <dbReference type="ARBA" id="ARBA00022741"/>
    </source>
</evidence>